<dbReference type="Proteomes" id="UP001567350">
    <property type="component" value="Unassembled WGS sequence"/>
</dbReference>
<reference evidence="2 3" key="1">
    <citation type="submission" date="2024-08" db="EMBL/GenBank/DDBJ databases">
        <authorList>
            <person name="Feng Z."/>
            <person name="Ronholm J."/>
        </authorList>
    </citation>
    <scope>NUCLEOTIDE SEQUENCE [LARGE SCALE GENOMIC DNA]</scope>
    <source>
        <strain evidence="2 3">4-AB0-8</strain>
    </source>
</reference>
<accession>A0ABV4IFW3</accession>
<evidence type="ECO:0000313" key="3">
    <source>
        <dbReference type="Proteomes" id="UP001567350"/>
    </source>
</evidence>
<comment type="caution">
    <text evidence="2">The sequence shown here is derived from an EMBL/GenBank/DDBJ whole genome shotgun (WGS) entry which is preliminary data.</text>
</comment>
<feature type="region of interest" description="Disordered" evidence="1">
    <location>
        <begin position="27"/>
        <end position="94"/>
    </location>
</feature>
<dbReference type="EMBL" id="JBGJLR010000020">
    <property type="protein sequence ID" value="MEZ2740739.1"/>
    <property type="molecule type" value="Genomic_DNA"/>
</dbReference>
<evidence type="ECO:0000256" key="1">
    <source>
        <dbReference type="SAM" id="MobiDB-lite"/>
    </source>
</evidence>
<gene>
    <name evidence="2" type="ORF">ACBP88_15015</name>
</gene>
<sequence>MKQPPGTPQAVDKVLYPSAANELPAPVAPAAPVASHTPASPAPEPSAKEDAENAAHDKALEAQRKADEAERKKQEALQAKARQENCQRARAAQASLQSGGLVTYVNEKGERGIMTEERRQADLQRAQKIVKDNCK</sequence>
<protein>
    <submittedName>
        <fullName evidence="2">DUF4124 domain-containing protein</fullName>
    </submittedName>
</protein>
<organism evidence="2 3">
    <name type="scientific">Comamonas jiangduensis</name>
    <dbReference type="NCBI Taxonomy" id="1194168"/>
    <lineage>
        <taxon>Bacteria</taxon>
        <taxon>Pseudomonadati</taxon>
        <taxon>Pseudomonadota</taxon>
        <taxon>Betaproteobacteria</taxon>
        <taxon>Burkholderiales</taxon>
        <taxon>Comamonadaceae</taxon>
        <taxon>Comamonas</taxon>
    </lineage>
</organism>
<feature type="compositionally biased region" description="Low complexity" evidence="1">
    <location>
        <begin position="27"/>
        <end position="39"/>
    </location>
</feature>
<proteinExistence type="predicted"/>
<dbReference type="RefSeq" id="WP_370893806.1">
    <property type="nucleotide sequence ID" value="NZ_JBGJLR010000020.1"/>
</dbReference>
<evidence type="ECO:0000313" key="2">
    <source>
        <dbReference type="EMBL" id="MEZ2740739.1"/>
    </source>
</evidence>
<feature type="compositionally biased region" description="Basic and acidic residues" evidence="1">
    <location>
        <begin position="46"/>
        <end position="87"/>
    </location>
</feature>
<keyword evidence="3" id="KW-1185">Reference proteome</keyword>
<name>A0ABV4IFW3_9BURK</name>